<dbReference type="Gene3D" id="2.40.70.10">
    <property type="entry name" value="Acid Proteases"/>
    <property type="match status" value="1"/>
</dbReference>
<accession>A0A1R1YMB6</accession>
<protein>
    <submittedName>
        <fullName evidence="1">Uncharacterized protein</fullName>
    </submittedName>
</protein>
<dbReference type="SUPFAM" id="SSF50630">
    <property type="entry name" value="Acid proteases"/>
    <property type="match status" value="1"/>
</dbReference>
<name>A0A1R1YMB6_9FUNG</name>
<reference evidence="2" key="1">
    <citation type="submission" date="2017-01" db="EMBL/GenBank/DDBJ databases">
        <authorList>
            <person name="Wang Y."/>
            <person name="White M."/>
            <person name="Kvist S."/>
            <person name="Moncalvo J.-M."/>
        </authorList>
    </citation>
    <scope>NUCLEOTIDE SEQUENCE [LARGE SCALE GENOMIC DNA]</scope>
    <source>
        <strain evidence="2">ID-206-W2</strain>
    </source>
</reference>
<keyword evidence="2" id="KW-1185">Reference proteome</keyword>
<gene>
    <name evidence="1" type="ORF">AYI69_g2468</name>
</gene>
<dbReference type="InterPro" id="IPR021109">
    <property type="entry name" value="Peptidase_aspartic_dom_sf"/>
</dbReference>
<evidence type="ECO:0000313" key="2">
    <source>
        <dbReference type="Proteomes" id="UP000187429"/>
    </source>
</evidence>
<evidence type="ECO:0000313" key="1">
    <source>
        <dbReference type="EMBL" id="OMJ28067.1"/>
    </source>
</evidence>
<comment type="caution">
    <text evidence="1">The sequence shown here is derived from an EMBL/GenBank/DDBJ whole genome shotgun (WGS) entry which is preliminary data.</text>
</comment>
<dbReference type="EMBL" id="LSSM01000725">
    <property type="protein sequence ID" value="OMJ28067.1"/>
    <property type="molecule type" value="Genomic_DNA"/>
</dbReference>
<feature type="non-terminal residue" evidence="1">
    <location>
        <position position="1"/>
    </location>
</feature>
<dbReference type="OrthoDB" id="5593145at2759"/>
<sequence>EFEMELNILFGKAKILDSNAKWRCLMAALNPKYQKLILREKLADFEKAVELVREEANLYKLVDSHKYPSERQEQTLKASETVVVKDHGSGNQDMYEALTKKFEELSINLITKIEHATNLQYNKCRTDRESYDYRNKLFCYRCKRDCNRSWDCQDNRQFQIVRDEKKNQNITEHNSVGCIDLEEGCHEMLKPDSSEVNIVDKRSRDELTEDEVLRDKLRKTSESNEVVHLIARNPEKYTAVRKRNDFGIRMEDSIDRYSIKSDLTLNKPKINFAQLLQASPAIRTELLNLCKRVEVKNFNSIDNRSDNVTNCKAIVEIFGNYYWAIMDTGAACSVISEELLEELGLGPDFVNNQVIVTADGTKHATLGVMKNCRNKLILGTDWFVQHKAVIDLNKGEMALPVGEYDVILSISSNKKLEQKEVANYQEEFEFFALAKEENEHQVIDEIPEKIKLLLKEYEDLLVEDINQLTQTDVIEHGTDTGRSPAIKLRPYRMPHNTREAVRSELKNHVEQRNY</sequence>
<proteinExistence type="predicted"/>
<dbReference type="Proteomes" id="UP000187429">
    <property type="component" value="Unassembled WGS sequence"/>
</dbReference>
<dbReference type="Pfam" id="PF13650">
    <property type="entry name" value="Asp_protease_2"/>
    <property type="match status" value="1"/>
</dbReference>
<dbReference type="AlphaFoldDB" id="A0A1R1YMB6"/>
<organism evidence="1 2">
    <name type="scientific">Smittium culicis</name>
    <dbReference type="NCBI Taxonomy" id="133412"/>
    <lineage>
        <taxon>Eukaryota</taxon>
        <taxon>Fungi</taxon>
        <taxon>Fungi incertae sedis</taxon>
        <taxon>Zoopagomycota</taxon>
        <taxon>Kickxellomycotina</taxon>
        <taxon>Harpellomycetes</taxon>
        <taxon>Harpellales</taxon>
        <taxon>Legeriomycetaceae</taxon>
        <taxon>Smittium</taxon>
    </lineage>
</organism>